<keyword evidence="3" id="KW-1185">Reference proteome</keyword>
<proteinExistence type="predicted"/>
<evidence type="ECO:0000256" key="1">
    <source>
        <dbReference type="SAM" id="MobiDB-lite"/>
    </source>
</evidence>
<dbReference type="Proteomes" id="UP000594468">
    <property type="component" value="Chromosome"/>
</dbReference>
<evidence type="ECO:0000313" key="3">
    <source>
        <dbReference type="Proteomes" id="UP000594468"/>
    </source>
</evidence>
<dbReference type="AlphaFoldDB" id="A0A7S8EAR0"/>
<evidence type="ECO:0000313" key="2">
    <source>
        <dbReference type="EMBL" id="QPC83515.1"/>
    </source>
</evidence>
<feature type="compositionally biased region" description="Basic and acidic residues" evidence="1">
    <location>
        <begin position="7"/>
        <end position="24"/>
    </location>
</feature>
<dbReference type="RefSeq" id="WP_195171582.1">
    <property type="nucleotide sequence ID" value="NZ_CP062983.1"/>
</dbReference>
<dbReference type="KEGG" id="pmet:G4Y79_03785"/>
<dbReference type="EMBL" id="CP062983">
    <property type="protein sequence ID" value="QPC83515.1"/>
    <property type="molecule type" value="Genomic_DNA"/>
</dbReference>
<organism evidence="2 3">
    <name type="scientific">Phototrophicus methaneseepsis</name>
    <dbReference type="NCBI Taxonomy" id="2710758"/>
    <lineage>
        <taxon>Bacteria</taxon>
        <taxon>Bacillati</taxon>
        <taxon>Chloroflexota</taxon>
        <taxon>Candidatus Thermofontia</taxon>
        <taxon>Phototrophicales</taxon>
        <taxon>Phototrophicaceae</taxon>
        <taxon>Phototrophicus</taxon>
    </lineage>
</organism>
<gene>
    <name evidence="2" type="ORF">G4Y79_03785</name>
</gene>
<accession>A0A7S8EAR0</accession>
<reference evidence="2 3" key="1">
    <citation type="submission" date="2020-02" db="EMBL/GenBank/DDBJ databases">
        <authorList>
            <person name="Zheng R.K."/>
            <person name="Sun C.M."/>
        </authorList>
    </citation>
    <scope>NUCLEOTIDE SEQUENCE [LARGE SCALE GENOMIC DNA]</scope>
    <source>
        <strain evidence="3">rifampicinis</strain>
    </source>
</reference>
<feature type="region of interest" description="Disordered" evidence="1">
    <location>
        <begin position="1"/>
        <end position="24"/>
    </location>
</feature>
<protein>
    <submittedName>
        <fullName evidence="2">Uncharacterized protein</fullName>
    </submittedName>
</protein>
<name>A0A7S8EAR0_9CHLR</name>
<sequence length="110" mass="13028">MAAKRLKMQDMQEPEENKQERENYTDEVAVRLGYPNAMVLRLADRLSELAGCWRKTRDVQYVDDYREVLLKMIENGYNLANLPIPSQLPDELMPSKEELELLTPFRQNRR</sequence>